<evidence type="ECO:0000256" key="1">
    <source>
        <dbReference type="SAM" id="MobiDB-lite"/>
    </source>
</evidence>
<feature type="region of interest" description="Disordered" evidence="1">
    <location>
        <begin position="279"/>
        <end position="378"/>
    </location>
</feature>
<dbReference type="EMBL" id="CAMXCT020006734">
    <property type="protein sequence ID" value="CAL1172539.1"/>
    <property type="molecule type" value="Genomic_DNA"/>
</dbReference>
<dbReference type="Proteomes" id="UP001152797">
    <property type="component" value="Unassembled WGS sequence"/>
</dbReference>
<feature type="compositionally biased region" description="Polar residues" evidence="1">
    <location>
        <begin position="304"/>
        <end position="313"/>
    </location>
</feature>
<sequence length="467" mass="50727">MLAAEIKPEAVWKSVRPGKIGWTKDDVDRLAKKWIETFPQKAYDLVRNNRLQPGSQIPRFAHPRPREQRKSPTRSRKPKEDPLEESDDQPEPLADQSPAEGNGELSSGGEGEAGEGEPGSDSDVGMTDQDSSSESGSSESGSSEGVEVVGEVDMTKPIPDYNPELWPDNQLGLLPSDHEKLSSCDGDDESQPEENPVPIPDENLSREDKLKNFWKKFERPFPRPSSAGSSQDLPPVAPNGGVSQPEPMLEDSVEEITREEKVEKFWEKYQKARTRMEEVALDLPAVPPGYESNSDSEEAADSSHGSLSQSTMRLSEAGQDEPAQPVAAFPNKKKEKKVAKVNGKSKASSKKASVSKKASFSFSAASSRAGVKAKDVKSAPVTYGTYDISKLPQEAYPDGSRRNQGSHSYTLGDGSASIEVLLQKEAFFVKKVGPKGTGPVGQVSWAKNNGVKSAWSIAKERSGLPFS</sequence>
<protein>
    <submittedName>
        <fullName evidence="2">Uncharacterized protein</fullName>
    </submittedName>
</protein>
<feature type="compositionally biased region" description="Low complexity" evidence="1">
    <location>
        <begin position="132"/>
        <end position="152"/>
    </location>
</feature>
<proteinExistence type="predicted"/>
<feature type="compositionally biased region" description="Basic and acidic residues" evidence="1">
    <location>
        <begin position="203"/>
        <end position="221"/>
    </location>
</feature>
<evidence type="ECO:0000313" key="3">
    <source>
        <dbReference type="EMBL" id="CAL4806476.1"/>
    </source>
</evidence>
<organism evidence="2">
    <name type="scientific">Cladocopium goreaui</name>
    <dbReference type="NCBI Taxonomy" id="2562237"/>
    <lineage>
        <taxon>Eukaryota</taxon>
        <taxon>Sar</taxon>
        <taxon>Alveolata</taxon>
        <taxon>Dinophyceae</taxon>
        <taxon>Suessiales</taxon>
        <taxon>Symbiodiniaceae</taxon>
        <taxon>Cladocopium</taxon>
    </lineage>
</organism>
<feature type="region of interest" description="Disordered" evidence="1">
    <location>
        <begin position="43"/>
        <end position="261"/>
    </location>
</feature>
<reference evidence="3 4" key="2">
    <citation type="submission" date="2024-05" db="EMBL/GenBank/DDBJ databases">
        <authorList>
            <person name="Chen Y."/>
            <person name="Shah S."/>
            <person name="Dougan E. K."/>
            <person name="Thang M."/>
            <person name="Chan C."/>
        </authorList>
    </citation>
    <scope>NUCLEOTIDE SEQUENCE [LARGE SCALE GENOMIC DNA]</scope>
</reference>
<reference evidence="2" key="1">
    <citation type="submission" date="2022-10" db="EMBL/GenBank/DDBJ databases">
        <authorList>
            <person name="Chen Y."/>
            <person name="Dougan E. K."/>
            <person name="Chan C."/>
            <person name="Rhodes N."/>
            <person name="Thang M."/>
        </authorList>
    </citation>
    <scope>NUCLEOTIDE SEQUENCE</scope>
</reference>
<evidence type="ECO:0000313" key="4">
    <source>
        <dbReference type="Proteomes" id="UP001152797"/>
    </source>
</evidence>
<feature type="compositionally biased region" description="Low complexity" evidence="1">
    <location>
        <begin position="340"/>
        <end position="367"/>
    </location>
</feature>
<dbReference type="EMBL" id="CAMXCT030006734">
    <property type="protein sequence ID" value="CAL4806476.1"/>
    <property type="molecule type" value="Genomic_DNA"/>
</dbReference>
<evidence type="ECO:0000313" key="2">
    <source>
        <dbReference type="EMBL" id="CAI4019164.1"/>
    </source>
</evidence>
<accession>A0A9P1M4K3</accession>
<dbReference type="EMBL" id="CAMXCT010006734">
    <property type="protein sequence ID" value="CAI4019164.1"/>
    <property type="molecule type" value="Genomic_DNA"/>
</dbReference>
<gene>
    <name evidence="2" type="ORF">C1SCF055_LOCUS43680</name>
</gene>
<comment type="caution">
    <text evidence="2">The sequence shown here is derived from an EMBL/GenBank/DDBJ whole genome shotgun (WGS) entry which is preliminary data.</text>
</comment>
<dbReference type="AlphaFoldDB" id="A0A9P1M4K3"/>
<keyword evidence="4" id="KW-1185">Reference proteome</keyword>
<name>A0A9P1M4K3_9DINO</name>